<gene>
    <name evidence="1" type="ORF">VSH64_22645</name>
</gene>
<sequence length="83" mass="8959">MVDAVMHRLVPTQGVEQGTEPLLCAAADPAATNGGYYGPRWGLVGPTKSVRLPRPGRDTAAAARWWTEAERLTEVSVAKLETR</sequence>
<accession>A0ABZ1IKU1</accession>
<name>A0ABZ1IKU1_9PSEU</name>
<reference evidence="1 2" key="1">
    <citation type="journal article" date="2015" name="Int. J. Syst. Evol. Microbiol.">
        <title>Amycolatopsis rhabdoformis sp. nov., an actinomycete isolated from a tropical forest soil.</title>
        <authorList>
            <person name="Souza W.R."/>
            <person name="Silva R.E."/>
            <person name="Goodfellow M."/>
            <person name="Busarakam K."/>
            <person name="Figueiro F.S."/>
            <person name="Ferreira D."/>
            <person name="Rodrigues-Filho E."/>
            <person name="Moraes L.A.B."/>
            <person name="Zucchi T.D."/>
        </authorList>
    </citation>
    <scope>NUCLEOTIDE SEQUENCE [LARGE SCALE GENOMIC DNA]</scope>
    <source>
        <strain evidence="1 2">NCIMB 14900</strain>
    </source>
</reference>
<evidence type="ECO:0000313" key="2">
    <source>
        <dbReference type="Proteomes" id="UP001330812"/>
    </source>
</evidence>
<dbReference type="EMBL" id="CP142149">
    <property type="protein sequence ID" value="WSE34843.1"/>
    <property type="molecule type" value="Genomic_DNA"/>
</dbReference>
<organism evidence="1 2">
    <name type="scientific">Amycolatopsis rhabdoformis</name>
    <dbReference type="NCBI Taxonomy" id="1448059"/>
    <lineage>
        <taxon>Bacteria</taxon>
        <taxon>Bacillati</taxon>
        <taxon>Actinomycetota</taxon>
        <taxon>Actinomycetes</taxon>
        <taxon>Pseudonocardiales</taxon>
        <taxon>Pseudonocardiaceae</taxon>
        <taxon>Amycolatopsis</taxon>
    </lineage>
</organism>
<evidence type="ECO:0000313" key="1">
    <source>
        <dbReference type="EMBL" id="WSE34843.1"/>
    </source>
</evidence>
<proteinExistence type="predicted"/>
<keyword evidence="2" id="KW-1185">Reference proteome</keyword>
<protein>
    <submittedName>
        <fullName evidence="1">Uncharacterized protein</fullName>
    </submittedName>
</protein>
<dbReference type="Proteomes" id="UP001330812">
    <property type="component" value="Chromosome"/>
</dbReference>
<dbReference type="RefSeq" id="WP_326837651.1">
    <property type="nucleotide sequence ID" value="NZ_CP142149.1"/>
</dbReference>